<keyword evidence="10" id="KW-1185">Reference proteome</keyword>
<name>A0A316WW87_9FLAO</name>
<dbReference type="Proteomes" id="UP000236182">
    <property type="component" value="Unassembled WGS sequence"/>
</dbReference>
<feature type="transmembrane region" description="Helical" evidence="6">
    <location>
        <begin position="59"/>
        <end position="78"/>
    </location>
</feature>
<dbReference type="EMBL" id="PPEI02000004">
    <property type="protein sequence ID" value="PWN63398.1"/>
    <property type="molecule type" value="Genomic_DNA"/>
</dbReference>
<evidence type="ECO:0000256" key="3">
    <source>
        <dbReference type="ARBA" id="ARBA00022692"/>
    </source>
</evidence>
<keyword evidence="5 6" id="KW-0472">Membrane</keyword>
<feature type="transmembrane region" description="Helical" evidence="6">
    <location>
        <begin position="31"/>
        <end position="52"/>
    </location>
</feature>
<dbReference type="PANTHER" id="PTHR30619">
    <property type="entry name" value="DNA INTERNALIZATION/COMPETENCE PROTEIN COMEC/REC2"/>
    <property type="match status" value="1"/>
</dbReference>
<dbReference type="Pfam" id="PF13567">
    <property type="entry name" value="DUF4131"/>
    <property type="match status" value="1"/>
</dbReference>
<comment type="caution">
    <text evidence="9">The sequence shown here is derived from an EMBL/GenBank/DDBJ whole genome shotgun (WGS) entry which is preliminary data.</text>
</comment>
<proteinExistence type="predicted"/>
<feature type="transmembrane region" description="Helical" evidence="6">
    <location>
        <begin position="374"/>
        <end position="395"/>
    </location>
</feature>
<evidence type="ECO:0000256" key="5">
    <source>
        <dbReference type="ARBA" id="ARBA00023136"/>
    </source>
</evidence>
<comment type="subcellular location">
    <subcellularLocation>
        <location evidence="1">Cell membrane</location>
        <topology evidence="1">Multi-pass membrane protein</topology>
    </subcellularLocation>
</comment>
<feature type="domain" description="DUF4131" evidence="8">
    <location>
        <begin position="36"/>
        <end position="176"/>
    </location>
</feature>
<accession>A0A316WW87</accession>
<gene>
    <name evidence="9" type="ORF">C1638_015190</name>
</gene>
<reference evidence="9" key="1">
    <citation type="submission" date="2018-04" db="EMBL/GenBank/DDBJ databases">
        <title>Draft Genome Sequences of Chryseobacterium lactis NCTC11390T isolated from milk, Chryseobacterium oncorhynchi 701B-08T from rainbow trout, and Chryseobacterium viscerum 687B-08T from diseased fish.</title>
        <authorList>
            <person name="Jeong J.-J."/>
            <person name="Lee Y.J."/>
            <person name="Pathiraja D."/>
            <person name="Park B."/>
            <person name="Choi I.-G."/>
            <person name="Kim K.D."/>
        </authorList>
    </citation>
    <scope>NUCLEOTIDE SEQUENCE [LARGE SCALE GENOMIC DNA]</scope>
    <source>
        <strain evidence="9">701B-08</strain>
    </source>
</reference>
<evidence type="ECO:0000259" key="7">
    <source>
        <dbReference type="Pfam" id="PF03772"/>
    </source>
</evidence>
<evidence type="ECO:0000313" key="9">
    <source>
        <dbReference type="EMBL" id="PWN63398.1"/>
    </source>
</evidence>
<feature type="domain" description="ComEC/Rec2-related protein" evidence="7">
    <location>
        <begin position="220"/>
        <end position="481"/>
    </location>
</feature>
<evidence type="ECO:0000313" key="10">
    <source>
        <dbReference type="Proteomes" id="UP000236182"/>
    </source>
</evidence>
<dbReference type="RefSeq" id="WP_109622315.1">
    <property type="nucleotide sequence ID" value="NZ_PPEI02000004.1"/>
</dbReference>
<dbReference type="InterPro" id="IPR025405">
    <property type="entry name" value="DUF4131"/>
</dbReference>
<dbReference type="PANTHER" id="PTHR30619:SF1">
    <property type="entry name" value="RECOMBINATION PROTEIN 2"/>
    <property type="match status" value="1"/>
</dbReference>
<feature type="transmembrane region" description="Helical" evidence="6">
    <location>
        <begin position="468"/>
        <end position="486"/>
    </location>
</feature>
<feature type="transmembrane region" description="Helical" evidence="6">
    <location>
        <begin position="240"/>
        <end position="261"/>
    </location>
</feature>
<evidence type="ECO:0000259" key="8">
    <source>
        <dbReference type="Pfam" id="PF13567"/>
    </source>
</evidence>
<evidence type="ECO:0000256" key="4">
    <source>
        <dbReference type="ARBA" id="ARBA00022989"/>
    </source>
</evidence>
<dbReference type="AlphaFoldDB" id="A0A316WW87"/>
<organism evidence="9 10">
    <name type="scientific">Chryseobacterium oncorhynchi</name>
    <dbReference type="NCBI Taxonomy" id="741074"/>
    <lineage>
        <taxon>Bacteria</taxon>
        <taxon>Pseudomonadati</taxon>
        <taxon>Bacteroidota</taxon>
        <taxon>Flavobacteriia</taxon>
        <taxon>Flavobacteriales</taxon>
        <taxon>Weeksellaceae</taxon>
        <taxon>Chryseobacterium group</taxon>
        <taxon>Chryseobacterium</taxon>
    </lineage>
</organism>
<dbReference type="GO" id="GO:0005886">
    <property type="term" value="C:plasma membrane"/>
    <property type="evidence" value="ECO:0007669"/>
    <property type="project" value="UniProtKB-SubCell"/>
</dbReference>
<keyword evidence="2" id="KW-1003">Cell membrane</keyword>
<evidence type="ECO:0000256" key="2">
    <source>
        <dbReference type="ARBA" id="ARBA00022475"/>
    </source>
</evidence>
<dbReference type="NCBIfam" id="TIGR00360">
    <property type="entry name" value="ComEC_N-term"/>
    <property type="match status" value="1"/>
</dbReference>
<dbReference type="InterPro" id="IPR052159">
    <property type="entry name" value="Competence_DNA_uptake"/>
</dbReference>
<dbReference type="OrthoDB" id="9761531at2"/>
<protein>
    <submittedName>
        <fullName evidence="9">ComEC family competence protein</fullName>
    </submittedName>
</protein>
<keyword evidence="3 6" id="KW-0812">Transmembrane</keyword>
<dbReference type="InterPro" id="IPR004477">
    <property type="entry name" value="ComEC_N"/>
</dbReference>
<dbReference type="Pfam" id="PF03772">
    <property type="entry name" value="Competence"/>
    <property type="match status" value="1"/>
</dbReference>
<feature type="transmembrane region" description="Helical" evidence="6">
    <location>
        <begin position="343"/>
        <end position="362"/>
    </location>
</feature>
<sequence length="592" mass="69145">MNLNRQPLLILAICFILGIFFQDKILLEKNAVYGVGFISLSILISIFFQSYFLHKVRAILLGLLFFGIGIIIHFSNTFSTPVEVPVKKKETVTFKISQKLNSTEKYRKYEGEVQTGSMNFNAVLYLPKDSKELDFTHYYKSEAYITKPKPPQYDFQFDYARYLKRKNIEYQIYFSKEILSVERKDMSFTDHIKQHRLDVLREIDKAEMSGKTREFLKGIILADRTEMDANTVQDFNRSGLVHFLAISGTHIVVIFGIFYFLIVRFTPLQFRKYAVIVSLGFIWLFAAFIGFGNSVLRSCIMLSVYFIFVLLQRKPDLLHSLALSVFVILILDTQQLFDVGFQLSFAAVLGIFWLNQPLLKYFPRQDHYLKKLFFNTITISISAQLATLPLVLYYFHQFSFVSIIANFIIVPFSEVIIVFSFLMTTLVTLGINFIFIDKVYDFIIQILLRGIHWFAEVDLLFIKNIPMNLIEVLTVLVIVYLLRPMILKFNFKNSMKLTMAGLLFFMIRTGSDIFENQKEEILLHTFNKSKIVSLKKGNKVCFWIPYMTDQEKVSRFIVAPYCSSRRIDHFEIKIIPPAAQKIVFRDHIYEIK</sequence>
<evidence type="ECO:0000256" key="6">
    <source>
        <dbReference type="SAM" id="Phobius"/>
    </source>
</evidence>
<feature type="transmembrane region" description="Helical" evidence="6">
    <location>
        <begin position="415"/>
        <end position="435"/>
    </location>
</feature>
<evidence type="ECO:0000256" key="1">
    <source>
        <dbReference type="ARBA" id="ARBA00004651"/>
    </source>
</evidence>
<feature type="transmembrane region" description="Helical" evidence="6">
    <location>
        <begin position="273"/>
        <end position="289"/>
    </location>
</feature>
<keyword evidence="4 6" id="KW-1133">Transmembrane helix</keyword>